<evidence type="ECO:0000256" key="8">
    <source>
        <dbReference type="ARBA" id="ARBA00022824"/>
    </source>
</evidence>
<feature type="transmembrane region" description="Helical" evidence="16">
    <location>
        <begin position="627"/>
        <end position="646"/>
    </location>
</feature>
<keyword evidence="10 16" id="KW-1133">Transmembrane helix</keyword>
<dbReference type="GO" id="GO:0008235">
    <property type="term" value="F:metalloexopeptidase activity"/>
    <property type="evidence" value="ECO:0007669"/>
    <property type="project" value="InterPro"/>
</dbReference>
<comment type="caution">
    <text evidence="19">The sequence shown here is derived from an EMBL/GenBank/DDBJ whole genome shotgun (WGS) entry which is preliminary data.</text>
</comment>
<dbReference type="OMA" id="WNNTIGA"/>
<dbReference type="InParanoid" id="A8PR90"/>
<evidence type="ECO:0000256" key="2">
    <source>
        <dbReference type="ARBA" id="ARBA00004477"/>
    </source>
</evidence>
<sequence>MHYRLPAPRAVTSVDAPKPQGPASDAWYREYFAHTLNSQEAATYHPSLLESHTFDGPLHSYFSEANAMLTMQYLSEDVGFRVVGTQQHIDAEVWLEEVLRRFEGTHATGTNYSTQVEVFRQQSDGAHRFDILGFPVWKQYYGMSNLIVRISDGTEESKANSLLVNAHLDSTLPSPGAADDAAGVSIMMEALRVLTLRGAPRVRHGLVLLFNNGEESLQDASHLYMTQEVITRPTVRAVVNLEGCGVSGPTLLFQATDPALIEAFRHVPHPFGTVLASDVFSSGIIMSDTDFRQFQHYGHGLPGLDMAIVGSSYLYHTRRDVPKYMERGVVQHLGENAFSLIESLCLSESSPLPTIRPWPYETKRILPIYFSIFGSFLVLISPYLFKNLITTLSVLVNFMLSSINTTERRVRFIHMSMLSTIGVALSYVAAIVAANAVAFFLRSVGSPLSWFQHEFHALLAFAPPAIAAIVGVQLFVHSLAERTRRPYLEYTSFTGATVFYTLLLLLMNFYGLGSAHVMFIATLSYYVPVLINDLSLIGLKRIGEGVNPDARMHLATYFVHLILPCTFGTEGIVAFLDLLVPLMGRMGTDAPADHVIASLVAALVTLVGGFVPALCHRYGRAFMQKAIYALLAVSCITTALFAAKGANVFDDKHPRRLFLHHVENVTSGEWHLSYSVLDAGAKNPQMDAAILRTALGSEPNATLSWDDAPAAAPDMDILFPLTHFIGVTRVTLPRSAERDELSLDGNRWSNVRLTCEDTHYDVQNQTRHVIMRLEHPQLAWSTVSFDADLVDWDFPEPPPMGMQRHHMKDVSRLGSDVFEMRLVMRVAPEDMAAAEPVPETLLRSPPMHEAMPVPRGHIPMHFSGIDSFGMYPHHKNVSMDRLSMRTLAALDDELQRDFPEVDAMLLSIVGGVAVC</sequence>
<dbReference type="AlphaFoldDB" id="A8PR90"/>
<feature type="transmembrane region" description="Helical" evidence="16">
    <location>
        <begin position="461"/>
        <end position="480"/>
    </location>
</feature>
<dbReference type="EMBL" id="AAYY01000001">
    <property type="protein sequence ID" value="EDP45643.1"/>
    <property type="molecule type" value="Genomic_DNA"/>
</dbReference>
<comment type="cofactor">
    <cofactor evidence="1">
        <name>Zn(2+)</name>
        <dbReference type="ChEBI" id="CHEBI:29105"/>
    </cofactor>
</comment>
<dbReference type="EC" id="3.4.-.-" evidence="14"/>
<keyword evidence="13" id="KW-0325">Glycoprotein</keyword>
<evidence type="ECO:0000256" key="5">
    <source>
        <dbReference type="ARBA" id="ARBA00022692"/>
    </source>
</evidence>
<evidence type="ECO:0000256" key="3">
    <source>
        <dbReference type="ARBA" id="ARBA00010918"/>
    </source>
</evidence>
<dbReference type="GO" id="GO:0006508">
    <property type="term" value="P:proteolysis"/>
    <property type="evidence" value="ECO:0007669"/>
    <property type="project" value="UniProtKB-KW"/>
</dbReference>
<dbReference type="Proteomes" id="UP000008837">
    <property type="component" value="Unassembled WGS sequence"/>
</dbReference>
<evidence type="ECO:0000256" key="11">
    <source>
        <dbReference type="ARBA" id="ARBA00023049"/>
    </source>
</evidence>
<keyword evidence="20" id="KW-1185">Reference proteome</keyword>
<dbReference type="SUPFAM" id="SSF53187">
    <property type="entry name" value="Zn-dependent exopeptidases"/>
    <property type="match status" value="1"/>
</dbReference>
<dbReference type="Pfam" id="PF04389">
    <property type="entry name" value="Peptidase_M28"/>
    <property type="match status" value="1"/>
</dbReference>
<reference evidence="19 20" key="1">
    <citation type="journal article" date="2007" name="Proc. Natl. Acad. Sci. U.S.A.">
        <title>Dandruff-associated Malassezia genomes reveal convergent and divergent virulence traits shared with plant and human fungal pathogens.</title>
        <authorList>
            <person name="Xu J."/>
            <person name="Saunders C.W."/>
            <person name="Hu P."/>
            <person name="Grant R.A."/>
            <person name="Boekhout T."/>
            <person name="Kuramae E.E."/>
            <person name="Kronstad J.W."/>
            <person name="Deangelis Y.M."/>
            <person name="Reeder N.L."/>
            <person name="Johnstone K.R."/>
            <person name="Leland M."/>
            <person name="Fieno A.M."/>
            <person name="Begley W.M."/>
            <person name="Sun Y."/>
            <person name="Lacey M.P."/>
            <person name="Chaudhary T."/>
            <person name="Keough T."/>
            <person name="Chu L."/>
            <person name="Sears R."/>
            <person name="Yuan B."/>
            <person name="Dawson T.L.Jr."/>
        </authorList>
    </citation>
    <scope>NUCLEOTIDE SEQUENCE [LARGE SCALE GENOMIC DNA]</scope>
    <source>
        <strain evidence="20">ATCC MYA-4612 / CBS 7966</strain>
    </source>
</reference>
<feature type="transmembrane region" description="Helical" evidence="16">
    <location>
        <begin position="487"/>
        <end position="510"/>
    </location>
</feature>
<evidence type="ECO:0000256" key="4">
    <source>
        <dbReference type="ARBA" id="ARBA00022670"/>
    </source>
</evidence>
<feature type="transmembrane region" description="Helical" evidence="16">
    <location>
        <begin position="418"/>
        <end position="441"/>
    </location>
</feature>
<feature type="domain" description="Endoplasmic reticulum metallopeptidase 1/1-A TM" evidence="18">
    <location>
        <begin position="421"/>
        <end position="638"/>
    </location>
</feature>
<dbReference type="KEGG" id="mgl:MGL_0632"/>
<dbReference type="RefSeq" id="XP_001732857.1">
    <property type="nucleotide sequence ID" value="XM_001732805.1"/>
</dbReference>
<organism evidence="19 20">
    <name type="scientific">Malassezia globosa (strain ATCC MYA-4612 / CBS 7966)</name>
    <name type="common">Dandruff-associated fungus</name>
    <dbReference type="NCBI Taxonomy" id="425265"/>
    <lineage>
        <taxon>Eukaryota</taxon>
        <taxon>Fungi</taxon>
        <taxon>Dikarya</taxon>
        <taxon>Basidiomycota</taxon>
        <taxon>Ustilaginomycotina</taxon>
        <taxon>Malasseziomycetes</taxon>
        <taxon>Malasseziales</taxon>
        <taxon>Malasseziaceae</taxon>
        <taxon>Malassezia</taxon>
    </lineage>
</organism>
<comment type="similarity">
    <text evidence="3 14">Belongs to the peptidase M28 family.</text>
</comment>
<keyword evidence="12 16" id="KW-0472">Membrane</keyword>
<evidence type="ECO:0000256" key="12">
    <source>
        <dbReference type="ARBA" id="ARBA00023136"/>
    </source>
</evidence>
<keyword evidence="8" id="KW-0256">Endoplasmic reticulum</keyword>
<proteinExistence type="inferred from homology"/>
<name>A8PR90_MALGO</name>
<dbReference type="InterPro" id="IPR053974">
    <property type="entry name" value="ERMP1_1-A_TM"/>
</dbReference>
<evidence type="ECO:0000256" key="14">
    <source>
        <dbReference type="RuleBase" id="RU361240"/>
    </source>
</evidence>
<evidence type="ECO:0000259" key="18">
    <source>
        <dbReference type="Pfam" id="PF22249"/>
    </source>
</evidence>
<evidence type="ECO:0000313" key="20">
    <source>
        <dbReference type="Proteomes" id="UP000008837"/>
    </source>
</evidence>
<evidence type="ECO:0000256" key="6">
    <source>
        <dbReference type="ARBA" id="ARBA00022723"/>
    </source>
</evidence>
<feature type="transmembrane region" description="Helical" evidence="16">
    <location>
        <begin position="557"/>
        <end position="576"/>
    </location>
</feature>
<dbReference type="InterPro" id="IPR048024">
    <property type="entry name" value="Fxna-like_M28_dom"/>
</dbReference>
<keyword evidence="4 14" id="KW-0645">Protease</keyword>
<gene>
    <name evidence="19" type="ORF">MGL_0632</name>
</gene>
<keyword evidence="9 14" id="KW-0862">Zinc</keyword>
<dbReference type="GeneID" id="5857163"/>
<feature type="region of interest" description="Disordered" evidence="15">
    <location>
        <begin position="1"/>
        <end position="20"/>
    </location>
</feature>
<evidence type="ECO:0000256" key="10">
    <source>
        <dbReference type="ARBA" id="ARBA00022989"/>
    </source>
</evidence>
<evidence type="ECO:0000256" key="9">
    <source>
        <dbReference type="ARBA" id="ARBA00022833"/>
    </source>
</evidence>
<dbReference type="GO" id="GO:0046872">
    <property type="term" value="F:metal ion binding"/>
    <property type="evidence" value="ECO:0007669"/>
    <property type="project" value="UniProtKB-KW"/>
</dbReference>
<evidence type="ECO:0000313" key="19">
    <source>
        <dbReference type="EMBL" id="EDP45643.1"/>
    </source>
</evidence>
<evidence type="ECO:0000256" key="15">
    <source>
        <dbReference type="SAM" id="MobiDB-lite"/>
    </source>
</evidence>
<dbReference type="Gene3D" id="3.40.630.10">
    <property type="entry name" value="Zn peptidases"/>
    <property type="match status" value="1"/>
</dbReference>
<feature type="transmembrane region" description="Helical" evidence="16">
    <location>
        <begin position="516"/>
        <end position="536"/>
    </location>
</feature>
<comment type="subcellular location">
    <subcellularLocation>
        <location evidence="2">Endoplasmic reticulum membrane</location>
        <topology evidence="2">Multi-pass membrane protein</topology>
    </subcellularLocation>
</comment>
<dbReference type="InterPro" id="IPR007484">
    <property type="entry name" value="Peptidase_M28"/>
</dbReference>
<dbReference type="InterPro" id="IPR045175">
    <property type="entry name" value="M28_fam"/>
</dbReference>
<dbReference type="FunCoup" id="A8PR90">
    <property type="interactions" value="33"/>
</dbReference>
<evidence type="ECO:0000256" key="7">
    <source>
        <dbReference type="ARBA" id="ARBA00022801"/>
    </source>
</evidence>
<dbReference type="FunFam" id="3.40.630.10:FF:000008">
    <property type="entry name" value="Endoplasmic reticulum metallopeptidase 1"/>
    <property type="match status" value="1"/>
</dbReference>
<keyword evidence="5 16" id="KW-0812">Transmembrane</keyword>
<dbReference type="VEuPathDB" id="FungiDB:MGL_0632"/>
<accession>A8PR90</accession>
<keyword evidence="6 14" id="KW-0479">Metal-binding</keyword>
<dbReference type="CDD" id="cd03875">
    <property type="entry name" value="M28_Fxna_like"/>
    <property type="match status" value="1"/>
</dbReference>
<evidence type="ECO:0000259" key="17">
    <source>
        <dbReference type="Pfam" id="PF04389"/>
    </source>
</evidence>
<dbReference type="PANTHER" id="PTHR12147">
    <property type="entry name" value="METALLOPEPTIDASE M28 FAMILY MEMBER"/>
    <property type="match status" value="1"/>
</dbReference>
<dbReference type="GO" id="GO:0005789">
    <property type="term" value="C:endoplasmic reticulum membrane"/>
    <property type="evidence" value="ECO:0007669"/>
    <property type="project" value="UniProtKB-SubCell"/>
</dbReference>
<feature type="domain" description="Peptidase M28" evidence="17">
    <location>
        <begin position="145"/>
        <end position="339"/>
    </location>
</feature>
<keyword evidence="11" id="KW-0482">Metalloprotease</keyword>
<keyword evidence="7 14" id="KW-0378">Hydrolase</keyword>
<dbReference type="STRING" id="425265.A8PR90"/>
<evidence type="ECO:0000256" key="16">
    <source>
        <dbReference type="SAM" id="Phobius"/>
    </source>
</evidence>
<protein>
    <recommendedName>
        <fullName evidence="14">Peptide hydrolase</fullName>
        <ecNumber evidence="14">3.4.-.-</ecNumber>
    </recommendedName>
</protein>
<dbReference type="OrthoDB" id="76293at2759"/>
<evidence type="ECO:0000256" key="13">
    <source>
        <dbReference type="ARBA" id="ARBA00023180"/>
    </source>
</evidence>
<evidence type="ECO:0000256" key="1">
    <source>
        <dbReference type="ARBA" id="ARBA00001947"/>
    </source>
</evidence>
<dbReference type="Pfam" id="PF22249">
    <property type="entry name" value="ERMP1-TM"/>
    <property type="match status" value="1"/>
</dbReference>
<feature type="transmembrane region" description="Helical" evidence="16">
    <location>
        <begin position="596"/>
        <end position="615"/>
    </location>
</feature>
<dbReference type="PANTHER" id="PTHR12147:SF22">
    <property type="entry name" value="ENDOPLASMIC RETICULUM METALLOPEPTIDASE 1"/>
    <property type="match status" value="1"/>
</dbReference>